<keyword evidence="1" id="KW-0812">Transmembrane</keyword>
<reference evidence="3" key="2">
    <citation type="submission" date="2015-11" db="EMBL/GenBank/DDBJ databases">
        <authorList>
            <person name="Zhang Y."/>
            <person name="Guo Z."/>
        </authorList>
    </citation>
    <scope>NUCLEOTIDE SEQUENCE</scope>
</reference>
<dbReference type="Proteomes" id="UP000017246">
    <property type="component" value="Unassembled WGS sequence"/>
</dbReference>
<evidence type="ECO:0000313" key="3">
    <source>
        <dbReference type="EMBL" id="CDS40465.1"/>
    </source>
</evidence>
<evidence type="ECO:0000256" key="1">
    <source>
        <dbReference type="SAM" id="Phobius"/>
    </source>
</evidence>
<gene>
    <name evidence="3" type="ORF">EmuJ_000805000</name>
</gene>
<proteinExistence type="predicted"/>
<feature type="domain" description="Armadillo repeat-containing" evidence="2">
    <location>
        <begin position="173"/>
        <end position="295"/>
    </location>
</feature>
<dbReference type="SUPFAM" id="SSF48371">
    <property type="entry name" value="ARM repeat"/>
    <property type="match status" value="1"/>
</dbReference>
<accession>A0A068Y6T2</accession>
<evidence type="ECO:0000313" key="4">
    <source>
        <dbReference type="Proteomes" id="UP000017246"/>
    </source>
</evidence>
<feature type="transmembrane region" description="Helical" evidence="1">
    <location>
        <begin position="6"/>
        <end position="25"/>
    </location>
</feature>
<sequence length="382" mass="42789">MFRVGVYVLGLFGATAATLGFFVIYRQLGHASSCRKSEVGKPFRISAHFLDNQEIALSQLGHLNFSRYGEKNKSDDQVSVEELKHLISLLPALNTMSSLKIVKTLVRFSNYSENIPSFRSTKVLDDVFSLLNLGGDGEFLRSTNVHVLNLFANLIIDGNIREHLKAHIGFFFDVTLPSLQVNEVVAMLRLLGNFSMMDDTCVTVGMHFPEVFEFVAGQSDGVRRQAWTILLNLSCNMQCVDVILGTATFDGFKACLRELFTEKNDVILLKSIKFLCNLYQGLRIQKRNRFSRDSILNELLSAKENLILQTTLFLPYAVAVGEVFADAQHLLRVEAPNSMTRNPPQSIQGSPTGRLYILATGTSRFPRSPGFAMPIIRLFTDF</sequence>
<reference evidence="3" key="1">
    <citation type="journal article" date="2013" name="Nature">
        <title>The genomes of four tapeworm species reveal adaptations to parasitism.</title>
        <authorList>
            <person name="Tsai I.J."/>
            <person name="Zarowiecki M."/>
            <person name="Holroyd N."/>
            <person name="Garciarrubio A."/>
            <person name="Sanchez-Flores A."/>
            <person name="Brooks K.L."/>
            <person name="Tracey A."/>
            <person name="Bobes R.J."/>
            <person name="Fragoso G."/>
            <person name="Sciutto E."/>
            <person name="Aslett M."/>
            <person name="Beasley H."/>
            <person name="Bennett H.M."/>
            <person name="Cai J."/>
            <person name="Camicia F."/>
            <person name="Clark R."/>
            <person name="Cucher M."/>
            <person name="De Silva N."/>
            <person name="Day T.A."/>
            <person name="Deplazes P."/>
            <person name="Estrada K."/>
            <person name="Fernandez C."/>
            <person name="Holland P.W."/>
            <person name="Hou J."/>
            <person name="Hu S."/>
            <person name="Huckvale T."/>
            <person name="Hung S.S."/>
            <person name="Kamenetzky L."/>
            <person name="Keane J.A."/>
            <person name="Kiss F."/>
            <person name="Koziol U."/>
            <person name="Lambert O."/>
            <person name="Liu K."/>
            <person name="Luo X."/>
            <person name="Luo Y."/>
            <person name="Macchiaroli N."/>
            <person name="Nichol S."/>
            <person name="Paps J."/>
            <person name="Parkinson J."/>
            <person name="Pouchkina-Stantcheva N."/>
            <person name="Riddiford N."/>
            <person name="Rosenzvit M."/>
            <person name="Salinas G."/>
            <person name="Wasmuth J.D."/>
            <person name="Zamanian M."/>
            <person name="Zheng Y."/>
            <person name="Cai X."/>
            <person name="Soberon X."/>
            <person name="Olson P.D."/>
            <person name="Laclette J.P."/>
            <person name="Brehm K."/>
            <person name="Berriman M."/>
            <person name="Garciarrubio A."/>
            <person name="Bobes R.J."/>
            <person name="Fragoso G."/>
            <person name="Sanchez-Flores A."/>
            <person name="Estrada K."/>
            <person name="Cevallos M.A."/>
            <person name="Morett E."/>
            <person name="Gonzalez V."/>
            <person name="Portillo T."/>
            <person name="Ochoa-Leyva A."/>
            <person name="Jose M.V."/>
            <person name="Sciutto E."/>
            <person name="Landa A."/>
            <person name="Jimenez L."/>
            <person name="Valdes V."/>
            <person name="Carrero J.C."/>
            <person name="Larralde C."/>
            <person name="Morales-Montor J."/>
            <person name="Limon-Lason J."/>
            <person name="Soberon X."/>
            <person name="Laclette J.P."/>
        </authorList>
    </citation>
    <scope>NUCLEOTIDE SEQUENCE [LARGE SCALE GENOMIC DNA]</scope>
</reference>
<name>A0A068Y6T2_ECHMU</name>
<dbReference type="EMBL" id="LN902841">
    <property type="protein sequence ID" value="CDS40465.1"/>
    <property type="molecule type" value="Genomic_DNA"/>
</dbReference>
<organism evidence="3 4">
    <name type="scientific">Echinococcus multilocularis</name>
    <name type="common">Fox tapeworm</name>
    <dbReference type="NCBI Taxonomy" id="6211"/>
    <lineage>
        <taxon>Eukaryota</taxon>
        <taxon>Metazoa</taxon>
        <taxon>Spiralia</taxon>
        <taxon>Lophotrochozoa</taxon>
        <taxon>Platyhelminthes</taxon>
        <taxon>Cestoda</taxon>
        <taxon>Eucestoda</taxon>
        <taxon>Cyclophyllidea</taxon>
        <taxon>Taeniidae</taxon>
        <taxon>Echinococcus</taxon>
    </lineage>
</organism>
<dbReference type="InterPro" id="IPR016024">
    <property type="entry name" value="ARM-type_fold"/>
</dbReference>
<dbReference type="AlphaFoldDB" id="A0A068Y6T2"/>
<keyword evidence="1" id="KW-0472">Membrane</keyword>
<dbReference type="InterPro" id="IPR006911">
    <property type="entry name" value="ARM-rpt_dom"/>
</dbReference>
<keyword evidence="1" id="KW-1133">Transmembrane helix</keyword>
<evidence type="ECO:0000259" key="2">
    <source>
        <dbReference type="Pfam" id="PF04826"/>
    </source>
</evidence>
<dbReference type="Pfam" id="PF04826">
    <property type="entry name" value="Arm_2"/>
    <property type="match status" value="1"/>
</dbReference>
<protein>
    <recommendedName>
        <fullName evidence="2">Armadillo repeat-containing domain-containing protein</fullName>
    </recommendedName>
</protein>
<dbReference type="OrthoDB" id="6260699at2759"/>
<keyword evidence="4" id="KW-1185">Reference proteome</keyword>